<comment type="similarity">
    <text evidence="3 17">Belongs to the peptidase C14A family.</text>
</comment>
<evidence type="ECO:0000256" key="3">
    <source>
        <dbReference type="ARBA" id="ARBA00010134"/>
    </source>
</evidence>
<dbReference type="PROSITE" id="PS50208">
    <property type="entry name" value="CASPASE_P20"/>
    <property type="match status" value="1"/>
</dbReference>
<dbReference type="SUPFAM" id="SSF52129">
    <property type="entry name" value="Caspase-like"/>
    <property type="match status" value="1"/>
</dbReference>
<keyword evidence="11" id="KW-0865">Zymogen</keyword>
<dbReference type="EC" id="3.4.22.61" evidence="14"/>
<name>A0AAY5EEB3_ELEEL</name>
<dbReference type="PRINTS" id="PR00376">
    <property type="entry name" value="IL1BCENZYME"/>
</dbReference>
<dbReference type="PROSITE" id="PS50209">
    <property type="entry name" value="CARD"/>
    <property type="match status" value="1"/>
</dbReference>
<dbReference type="Gene3D" id="3.40.50.1460">
    <property type="match status" value="1"/>
</dbReference>
<evidence type="ECO:0000256" key="15">
    <source>
        <dbReference type="ARBA" id="ARBA00068172"/>
    </source>
</evidence>
<evidence type="ECO:0000313" key="23">
    <source>
        <dbReference type="Proteomes" id="UP000314983"/>
    </source>
</evidence>
<dbReference type="GO" id="GO:0006508">
    <property type="term" value="P:proteolysis"/>
    <property type="evidence" value="ECO:0007669"/>
    <property type="project" value="UniProtKB-KW"/>
</dbReference>
<dbReference type="PANTHER" id="PTHR48169:SF7">
    <property type="entry name" value="CASPASE 10"/>
    <property type="match status" value="1"/>
</dbReference>
<dbReference type="InterPro" id="IPR016129">
    <property type="entry name" value="Caspase_his_AS"/>
</dbReference>
<keyword evidence="10" id="KW-0788">Thiol protease</keyword>
<evidence type="ECO:0000256" key="13">
    <source>
        <dbReference type="ARBA" id="ARBA00051626"/>
    </source>
</evidence>
<dbReference type="CDD" id="cd00032">
    <property type="entry name" value="CASc"/>
    <property type="match status" value="1"/>
</dbReference>
<dbReference type="GO" id="GO:0004197">
    <property type="term" value="F:cysteine-type endopeptidase activity"/>
    <property type="evidence" value="ECO:0007669"/>
    <property type="project" value="InterPro"/>
</dbReference>
<evidence type="ECO:0000256" key="4">
    <source>
        <dbReference type="ARBA" id="ARBA00022490"/>
    </source>
</evidence>
<dbReference type="FunFam" id="3.40.50.1460:FF:000008">
    <property type="entry name" value="caspase-8 isoform X1"/>
    <property type="match status" value="1"/>
</dbReference>
<keyword evidence="7" id="KW-0053">Apoptosis</keyword>
<dbReference type="InterPro" id="IPR001309">
    <property type="entry name" value="Pept_C14_p20"/>
</dbReference>
<dbReference type="Pfam" id="PF00656">
    <property type="entry name" value="Peptidase_C14"/>
    <property type="match status" value="1"/>
</dbReference>
<feature type="domain" description="Caspase family p20" evidence="20">
    <location>
        <begin position="128"/>
        <end position="250"/>
    </location>
</feature>
<evidence type="ECO:0000259" key="20">
    <source>
        <dbReference type="PROSITE" id="PS50208"/>
    </source>
</evidence>
<sequence>MADNVLERVRTELKDSLTDSVIKQLLDDLKDEKVLGDEEVESILQQNPLRADRVRFLIDSVKKKGPKACHILLEKLQKRDKNVYDKLQLDKLLTQSSPRAVGSSQGTAAARPEAQPTDKDEYPMKSKPRGFCVIINNEQFTNTEKTRSGSKKDADALKEVFEFLGFTVKMHTDLSAEEMKELMLRYSKQQHNGDCFVCCVLSHGNSKGVLGCDGNLCPTEDIFTPFDGKNCSTLVGKPKVFFIQACRGLNKQEKVLVFSDEGHTSHTGKYSIPKASDFLIARSTVDGYLSYRSSKGSWFIQSLCKHIRESSVRGDDILTILSRVNDEVSRIEGRVKDEKTEEFCDAKATPICSFTLRKKLIFRKP</sequence>
<comment type="subcellular location">
    <subcellularLocation>
        <location evidence="2">Cytoplasm</location>
    </subcellularLocation>
    <subcellularLocation>
        <location evidence="1">Nucleus</location>
    </subcellularLocation>
</comment>
<feature type="active site" evidence="16">
    <location>
        <position position="203"/>
    </location>
</feature>
<organism evidence="22 23">
    <name type="scientific">Electrophorus electricus</name>
    <name type="common">Electric eel</name>
    <name type="synonym">Gymnotus electricus</name>
    <dbReference type="NCBI Taxonomy" id="8005"/>
    <lineage>
        <taxon>Eukaryota</taxon>
        <taxon>Metazoa</taxon>
        <taxon>Chordata</taxon>
        <taxon>Craniata</taxon>
        <taxon>Vertebrata</taxon>
        <taxon>Euteleostomi</taxon>
        <taxon>Actinopterygii</taxon>
        <taxon>Neopterygii</taxon>
        <taxon>Teleostei</taxon>
        <taxon>Ostariophysi</taxon>
        <taxon>Gymnotiformes</taxon>
        <taxon>Gymnotoidei</taxon>
        <taxon>Gymnotidae</taxon>
        <taxon>Electrophorus</taxon>
    </lineage>
</organism>
<keyword evidence="8" id="KW-0677">Repeat</keyword>
<dbReference type="InterPro" id="IPR001315">
    <property type="entry name" value="CARD"/>
</dbReference>
<keyword evidence="5" id="KW-0597">Phosphoprotein</keyword>
<reference evidence="22 23" key="1">
    <citation type="submission" date="2020-05" db="EMBL/GenBank/DDBJ databases">
        <title>Electrophorus electricus (electric eel) genome, fEleEle1, primary haplotype.</title>
        <authorList>
            <person name="Myers G."/>
            <person name="Meyer A."/>
            <person name="Fedrigo O."/>
            <person name="Formenti G."/>
            <person name="Rhie A."/>
            <person name="Tracey A."/>
            <person name="Sims Y."/>
            <person name="Jarvis E.D."/>
        </authorList>
    </citation>
    <scope>NUCLEOTIDE SEQUENCE [LARGE SCALE GENOMIC DNA]</scope>
</reference>
<dbReference type="GO" id="GO:0006915">
    <property type="term" value="P:apoptotic process"/>
    <property type="evidence" value="ECO:0007669"/>
    <property type="project" value="UniProtKB-KW"/>
</dbReference>
<evidence type="ECO:0000256" key="14">
    <source>
        <dbReference type="ARBA" id="ARBA00066479"/>
    </source>
</evidence>
<dbReference type="GeneTree" id="ENSGT00940000160994"/>
<evidence type="ECO:0000259" key="19">
    <source>
        <dbReference type="PROSITE" id="PS50207"/>
    </source>
</evidence>
<keyword evidence="6" id="KW-0645">Protease</keyword>
<dbReference type="Pfam" id="PF00619">
    <property type="entry name" value="CARD"/>
    <property type="match status" value="1"/>
</dbReference>
<dbReference type="SUPFAM" id="SSF47986">
    <property type="entry name" value="DEATH domain"/>
    <property type="match status" value="1"/>
</dbReference>
<dbReference type="InterPro" id="IPR002138">
    <property type="entry name" value="Pept_C14_p10"/>
</dbReference>
<keyword evidence="23" id="KW-1185">Reference proteome</keyword>
<dbReference type="GO" id="GO:0032991">
    <property type="term" value="C:protein-containing complex"/>
    <property type="evidence" value="ECO:0007669"/>
    <property type="project" value="UniProtKB-ARBA"/>
</dbReference>
<dbReference type="Proteomes" id="UP000314983">
    <property type="component" value="Chromosome 7"/>
</dbReference>
<dbReference type="InterPro" id="IPR029030">
    <property type="entry name" value="Caspase-like_dom_sf"/>
</dbReference>
<dbReference type="GO" id="GO:0043065">
    <property type="term" value="P:positive regulation of apoptotic process"/>
    <property type="evidence" value="ECO:0007669"/>
    <property type="project" value="UniProtKB-ARBA"/>
</dbReference>
<evidence type="ECO:0000256" key="10">
    <source>
        <dbReference type="ARBA" id="ARBA00022807"/>
    </source>
</evidence>
<proteinExistence type="inferred from homology"/>
<dbReference type="Gene3D" id="1.10.533.10">
    <property type="entry name" value="Death Domain, Fas"/>
    <property type="match status" value="1"/>
</dbReference>
<dbReference type="SMART" id="SM00114">
    <property type="entry name" value="CARD"/>
    <property type="match status" value="1"/>
</dbReference>
<evidence type="ECO:0000256" key="6">
    <source>
        <dbReference type="ARBA" id="ARBA00022670"/>
    </source>
</evidence>
<dbReference type="PANTHER" id="PTHR48169">
    <property type="entry name" value="DED DOMAIN-CONTAINING PROTEIN"/>
    <property type="match status" value="1"/>
</dbReference>
<evidence type="ECO:0000256" key="7">
    <source>
        <dbReference type="ARBA" id="ARBA00022703"/>
    </source>
</evidence>
<reference evidence="22" key="2">
    <citation type="submission" date="2025-08" db="UniProtKB">
        <authorList>
            <consortium name="Ensembl"/>
        </authorList>
    </citation>
    <scope>IDENTIFICATION</scope>
</reference>
<feature type="active site" evidence="16">
    <location>
        <position position="246"/>
    </location>
</feature>
<dbReference type="GO" id="GO:0051604">
    <property type="term" value="P:protein maturation"/>
    <property type="evidence" value="ECO:0007669"/>
    <property type="project" value="UniProtKB-ARBA"/>
</dbReference>
<dbReference type="AlphaFoldDB" id="A0AAY5EEB3"/>
<evidence type="ECO:0000256" key="12">
    <source>
        <dbReference type="ARBA" id="ARBA00023242"/>
    </source>
</evidence>
<keyword evidence="4" id="KW-0963">Cytoplasm</keyword>
<evidence type="ECO:0000256" key="2">
    <source>
        <dbReference type="ARBA" id="ARBA00004496"/>
    </source>
</evidence>
<evidence type="ECO:0000256" key="11">
    <source>
        <dbReference type="ARBA" id="ARBA00023145"/>
    </source>
</evidence>
<keyword evidence="9" id="KW-0378">Hydrolase</keyword>
<evidence type="ECO:0000256" key="5">
    <source>
        <dbReference type="ARBA" id="ARBA00022553"/>
    </source>
</evidence>
<reference evidence="22" key="3">
    <citation type="submission" date="2025-09" db="UniProtKB">
        <authorList>
            <consortium name="Ensembl"/>
        </authorList>
    </citation>
    <scope>IDENTIFICATION</scope>
</reference>
<feature type="domain" description="CARD" evidence="21">
    <location>
        <begin position="1"/>
        <end position="91"/>
    </location>
</feature>
<dbReference type="Ensembl" id="ENSEEET00000058136.1">
    <property type="protein sequence ID" value="ENSEEEP00000055183.1"/>
    <property type="gene ID" value="ENSEEEG00000025381.1"/>
</dbReference>
<evidence type="ECO:0000259" key="21">
    <source>
        <dbReference type="PROSITE" id="PS50209"/>
    </source>
</evidence>
<protein>
    <recommendedName>
        <fullName evidence="15">Caspase-8</fullName>
        <ecNumber evidence="14">3.4.22.61</ecNumber>
    </recommendedName>
</protein>
<gene>
    <name evidence="22" type="primary">LOC113588302</name>
</gene>
<dbReference type="InterPro" id="IPR033139">
    <property type="entry name" value="Caspase_cys_AS"/>
</dbReference>
<evidence type="ECO:0000256" key="1">
    <source>
        <dbReference type="ARBA" id="ARBA00004123"/>
    </source>
</evidence>
<dbReference type="PROSITE" id="PS01122">
    <property type="entry name" value="CASPASE_CYS"/>
    <property type="match status" value="1"/>
</dbReference>
<comment type="catalytic activity">
    <reaction evidence="13">
        <text>Strict requirement for Asp at position P1 and has a preferred cleavage sequence of (Leu/Asp/Val)-Glu-Thr-Asp-|-(Gly/Ser/Ala).</text>
        <dbReference type="EC" id="3.4.22.61"/>
    </reaction>
</comment>
<feature type="compositionally biased region" description="Polar residues" evidence="18">
    <location>
        <begin position="95"/>
        <end position="107"/>
    </location>
</feature>
<dbReference type="PIRSF" id="PIRSF038001">
    <property type="entry name" value="Caspase_ICE"/>
    <property type="match status" value="1"/>
</dbReference>
<feature type="region of interest" description="Disordered" evidence="18">
    <location>
        <begin position="95"/>
        <end position="125"/>
    </location>
</feature>
<dbReference type="InterPro" id="IPR015917">
    <property type="entry name" value="Pept_C14A"/>
</dbReference>
<dbReference type="InterPro" id="IPR011600">
    <property type="entry name" value="Pept_C14_caspase"/>
</dbReference>
<dbReference type="GO" id="GO:0005886">
    <property type="term" value="C:plasma membrane"/>
    <property type="evidence" value="ECO:0007669"/>
    <property type="project" value="UniProtKB-ARBA"/>
</dbReference>
<evidence type="ECO:0000256" key="9">
    <source>
        <dbReference type="ARBA" id="ARBA00022801"/>
    </source>
</evidence>
<keyword evidence="12" id="KW-0539">Nucleus</keyword>
<dbReference type="InterPro" id="IPR011029">
    <property type="entry name" value="DEATH-like_dom_sf"/>
</dbReference>
<dbReference type="PROSITE" id="PS50207">
    <property type="entry name" value="CASPASE_P10"/>
    <property type="match status" value="1"/>
</dbReference>
<feature type="domain" description="Caspase family p10" evidence="19">
    <location>
        <begin position="268"/>
        <end position="364"/>
    </location>
</feature>
<evidence type="ECO:0000313" key="22">
    <source>
        <dbReference type="Ensembl" id="ENSEEEP00000055183.1"/>
    </source>
</evidence>
<dbReference type="SMART" id="SM00115">
    <property type="entry name" value="CASc"/>
    <property type="match status" value="1"/>
</dbReference>
<evidence type="ECO:0000256" key="16">
    <source>
        <dbReference type="PIRSR" id="PIRSR038001-1"/>
    </source>
</evidence>
<dbReference type="PROSITE" id="PS01121">
    <property type="entry name" value="CASPASE_HIS"/>
    <property type="match status" value="1"/>
</dbReference>
<evidence type="ECO:0000256" key="18">
    <source>
        <dbReference type="SAM" id="MobiDB-lite"/>
    </source>
</evidence>
<evidence type="ECO:0000256" key="17">
    <source>
        <dbReference type="RuleBase" id="RU003971"/>
    </source>
</evidence>
<evidence type="ECO:0000256" key="8">
    <source>
        <dbReference type="ARBA" id="ARBA00022737"/>
    </source>
</evidence>
<dbReference type="GO" id="GO:0005634">
    <property type="term" value="C:nucleus"/>
    <property type="evidence" value="ECO:0007669"/>
    <property type="project" value="UniProtKB-SubCell"/>
</dbReference>
<accession>A0AAY5EEB3</accession>
<dbReference type="GO" id="GO:0005737">
    <property type="term" value="C:cytoplasm"/>
    <property type="evidence" value="ECO:0007669"/>
    <property type="project" value="UniProtKB-SubCell"/>
</dbReference>